<comment type="catalytic activity">
    <reaction evidence="4">
        <text>L-glutaminyl-[peptide chain release factor] + S-adenosyl-L-methionine = N(5)-methyl-L-glutaminyl-[peptide chain release factor] + S-adenosyl-L-homocysteine + H(+)</text>
        <dbReference type="Rhea" id="RHEA:42896"/>
        <dbReference type="Rhea" id="RHEA-COMP:10271"/>
        <dbReference type="Rhea" id="RHEA-COMP:10272"/>
        <dbReference type="ChEBI" id="CHEBI:15378"/>
        <dbReference type="ChEBI" id="CHEBI:30011"/>
        <dbReference type="ChEBI" id="CHEBI:57856"/>
        <dbReference type="ChEBI" id="CHEBI:59789"/>
        <dbReference type="ChEBI" id="CHEBI:61891"/>
        <dbReference type="EC" id="2.1.1.297"/>
    </reaction>
</comment>
<reference evidence="7 8" key="1">
    <citation type="submission" date="2019-03" db="EMBL/GenBank/DDBJ databases">
        <title>Metabolic potential of uncultured bacteria and archaea associated with petroleum seepage in deep-sea sediments.</title>
        <authorList>
            <person name="Dong X."/>
            <person name="Hubert C."/>
        </authorList>
    </citation>
    <scope>NUCLEOTIDE SEQUENCE [LARGE SCALE GENOMIC DNA]</scope>
    <source>
        <strain evidence="7">E44_bin7</strain>
    </source>
</reference>
<feature type="binding site" evidence="4">
    <location>
        <position position="156"/>
    </location>
    <ligand>
        <name>S-adenosyl-L-methionine</name>
        <dbReference type="ChEBI" id="CHEBI:59789"/>
    </ligand>
</feature>
<evidence type="ECO:0000259" key="6">
    <source>
        <dbReference type="Pfam" id="PF17827"/>
    </source>
</evidence>
<dbReference type="HAMAP" id="MF_02126">
    <property type="entry name" value="RF_methyltr_PrmC"/>
    <property type="match status" value="1"/>
</dbReference>
<keyword evidence="3 4" id="KW-0949">S-adenosyl-L-methionine</keyword>
<evidence type="ECO:0000259" key="5">
    <source>
        <dbReference type="Pfam" id="PF13847"/>
    </source>
</evidence>
<dbReference type="Gene3D" id="3.40.50.150">
    <property type="entry name" value="Vaccinia Virus protein VP39"/>
    <property type="match status" value="1"/>
</dbReference>
<dbReference type="InterPro" id="IPR029063">
    <property type="entry name" value="SAM-dependent_MTases_sf"/>
</dbReference>
<keyword evidence="2 4" id="KW-0808">Transferase</keyword>
<dbReference type="InterPro" id="IPR019874">
    <property type="entry name" value="RF_methyltr_PrmC"/>
</dbReference>
<dbReference type="Gene3D" id="1.10.8.10">
    <property type="entry name" value="DNA helicase RuvA subunit, C-terminal domain"/>
    <property type="match status" value="1"/>
</dbReference>
<protein>
    <recommendedName>
        <fullName evidence="4">Release factor glutamine methyltransferase</fullName>
        <shortName evidence="4">RF MTase</shortName>
        <ecNumber evidence="4">2.1.1.297</ecNumber>
    </recommendedName>
    <alternativeName>
        <fullName evidence="4">N5-glutamine methyltransferase PrmC</fullName>
    </alternativeName>
    <alternativeName>
        <fullName evidence="4">Protein-(glutamine-N5) MTase PrmC</fullName>
    </alternativeName>
    <alternativeName>
        <fullName evidence="4">Protein-glutamine N-methyltransferase PrmC</fullName>
    </alternativeName>
</protein>
<dbReference type="PROSITE" id="PS00092">
    <property type="entry name" value="N6_MTASE"/>
    <property type="match status" value="1"/>
</dbReference>
<dbReference type="InterPro" id="IPR040758">
    <property type="entry name" value="PrmC_N"/>
</dbReference>
<dbReference type="SUPFAM" id="SSF53335">
    <property type="entry name" value="S-adenosyl-L-methionine-dependent methyltransferases"/>
    <property type="match status" value="1"/>
</dbReference>
<dbReference type="Proteomes" id="UP000316360">
    <property type="component" value="Unassembled WGS sequence"/>
</dbReference>
<evidence type="ECO:0000313" key="8">
    <source>
        <dbReference type="Proteomes" id="UP000316360"/>
    </source>
</evidence>
<proteinExistence type="inferred from homology"/>
<evidence type="ECO:0000256" key="1">
    <source>
        <dbReference type="ARBA" id="ARBA00022603"/>
    </source>
</evidence>
<dbReference type="GO" id="GO:0003676">
    <property type="term" value="F:nucleic acid binding"/>
    <property type="evidence" value="ECO:0007669"/>
    <property type="project" value="InterPro"/>
</dbReference>
<dbReference type="NCBIfam" id="TIGR03534">
    <property type="entry name" value="RF_mod_PrmC"/>
    <property type="match status" value="1"/>
</dbReference>
<dbReference type="InterPro" id="IPR025714">
    <property type="entry name" value="Methyltranfer_dom"/>
</dbReference>
<dbReference type="PANTHER" id="PTHR18895">
    <property type="entry name" value="HEMK METHYLTRANSFERASE"/>
    <property type="match status" value="1"/>
</dbReference>
<dbReference type="PANTHER" id="PTHR18895:SF74">
    <property type="entry name" value="MTRF1L RELEASE FACTOR GLUTAMINE METHYLTRANSFERASE"/>
    <property type="match status" value="1"/>
</dbReference>
<sequence>MIKDVWTIKRALEWTSQYFKKEKIENPRLNAEVLLAHILRKTRLELYLEFSRPLSLRELTLFKKLIIKRSHHVPLSYLTGEQDFMGLRLKIDENVYIPRPETEILVEEALKLVRSIDFEEGKTSQDFIIVDLGTGSGNIAIKLALELEKSKVYAVDISPEALGVARENARMHNLNKRITFLEGDLFIPLVDLGLEGKVDLMISNPPYVRSEEIKSLPPEVLREPRIALEGGGDGLGIYRKIISQSPGFLRKAGFLALEIGHRQAKRIQDLILAQKGLCSAQVISDYGGVERITLTSRI</sequence>
<dbReference type="CDD" id="cd02440">
    <property type="entry name" value="AdoMet_MTases"/>
    <property type="match status" value="1"/>
</dbReference>
<dbReference type="GO" id="GO:0032259">
    <property type="term" value="P:methylation"/>
    <property type="evidence" value="ECO:0007669"/>
    <property type="project" value="UniProtKB-KW"/>
</dbReference>
<accession>A0A523RVQ5</accession>
<keyword evidence="1 4" id="KW-0489">Methyltransferase</keyword>
<dbReference type="Pfam" id="PF17827">
    <property type="entry name" value="PrmC_N"/>
    <property type="match status" value="1"/>
</dbReference>
<name>A0A523RVQ5_UNCAE</name>
<dbReference type="InterPro" id="IPR050320">
    <property type="entry name" value="N5-glutamine_MTase"/>
</dbReference>
<dbReference type="EMBL" id="SOKJ01000258">
    <property type="protein sequence ID" value="TET09870.1"/>
    <property type="molecule type" value="Genomic_DNA"/>
</dbReference>
<organism evidence="7 8">
    <name type="scientific">Aerophobetes bacterium</name>
    <dbReference type="NCBI Taxonomy" id="2030807"/>
    <lineage>
        <taxon>Bacteria</taxon>
        <taxon>Candidatus Aerophobota</taxon>
    </lineage>
</organism>
<comment type="function">
    <text evidence="4">Methylates the class 1 translation termination release factors RF1/PrfA and RF2/PrfB on the glutamine residue of the universally conserved GGQ motif.</text>
</comment>
<dbReference type="EC" id="2.1.1.297" evidence="4"/>
<gene>
    <name evidence="4 7" type="primary">prmC</name>
    <name evidence="7" type="ORF">E3J84_04665</name>
</gene>
<comment type="caution">
    <text evidence="4">Lacks conserved residue(s) required for the propagation of feature annotation.</text>
</comment>
<dbReference type="InterPro" id="IPR002052">
    <property type="entry name" value="DNA_methylase_N6_adenine_CS"/>
</dbReference>
<feature type="domain" description="Methyltransferase" evidence="5">
    <location>
        <begin position="128"/>
        <end position="205"/>
    </location>
</feature>
<dbReference type="Pfam" id="PF13847">
    <property type="entry name" value="Methyltransf_31"/>
    <property type="match status" value="1"/>
</dbReference>
<evidence type="ECO:0000256" key="4">
    <source>
        <dbReference type="HAMAP-Rule" id="MF_02126"/>
    </source>
</evidence>
<evidence type="ECO:0000256" key="2">
    <source>
        <dbReference type="ARBA" id="ARBA00022679"/>
    </source>
</evidence>
<feature type="domain" description="Release factor glutamine methyltransferase N-terminal" evidence="6">
    <location>
        <begin position="11"/>
        <end position="80"/>
    </location>
</feature>
<dbReference type="AlphaFoldDB" id="A0A523RVQ5"/>
<dbReference type="InterPro" id="IPR004556">
    <property type="entry name" value="HemK-like"/>
</dbReference>
<comment type="caution">
    <text evidence="7">The sequence shown here is derived from an EMBL/GenBank/DDBJ whole genome shotgun (WGS) entry which is preliminary data.</text>
</comment>
<feature type="binding site" evidence="4">
    <location>
        <position position="204"/>
    </location>
    <ligand>
        <name>S-adenosyl-L-methionine</name>
        <dbReference type="ChEBI" id="CHEBI:59789"/>
    </ligand>
</feature>
<comment type="similarity">
    <text evidence="4">Belongs to the protein N5-glutamine methyltransferase family. PrmC subfamily.</text>
</comment>
<feature type="binding site" evidence="4">
    <location>
        <begin position="133"/>
        <end position="137"/>
    </location>
    <ligand>
        <name>S-adenosyl-L-methionine</name>
        <dbReference type="ChEBI" id="CHEBI:59789"/>
    </ligand>
</feature>
<evidence type="ECO:0000313" key="7">
    <source>
        <dbReference type="EMBL" id="TET09870.1"/>
    </source>
</evidence>
<dbReference type="NCBIfam" id="TIGR00536">
    <property type="entry name" value="hemK_fam"/>
    <property type="match status" value="1"/>
</dbReference>
<feature type="binding site" evidence="4">
    <location>
        <begin position="204"/>
        <end position="207"/>
    </location>
    <ligand>
        <name>substrate</name>
    </ligand>
</feature>
<dbReference type="GO" id="GO:0102559">
    <property type="term" value="F:peptide chain release factor N(5)-glutamine methyltransferase activity"/>
    <property type="evidence" value="ECO:0007669"/>
    <property type="project" value="UniProtKB-EC"/>
</dbReference>
<evidence type="ECO:0000256" key="3">
    <source>
        <dbReference type="ARBA" id="ARBA00022691"/>
    </source>
</evidence>